<organism evidence="1 2">
    <name type="scientific">Phytophthora infestans (strain T30-4)</name>
    <name type="common">Potato late blight agent</name>
    <dbReference type="NCBI Taxonomy" id="403677"/>
    <lineage>
        <taxon>Eukaryota</taxon>
        <taxon>Sar</taxon>
        <taxon>Stramenopiles</taxon>
        <taxon>Oomycota</taxon>
        <taxon>Peronosporomycetes</taxon>
        <taxon>Peronosporales</taxon>
        <taxon>Peronosporaceae</taxon>
        <taxon>Phytophthora</taxon>
    </lineage>
</organism>
<dbReference type="AlphaFoldDB" id="D0MTY1"/>
<dbReference type="KEGG" id="pif:PITG_01726"/>
<reference evidence="2" key="1">
    <citation type="journal article" date="2009" name="Nature">
        <title>Genome sequence and analysis of the Irish potato famine pathogen Phytophthora infestans.</title>
        <authorList>
            <consortium name="The Broad Institute Genome Sequencing Platform"/>
            <person name="Haas B.J."/>
            <person name="Kamoun S."/>
            <person name="Zody M.C."/>
            <person name="Jiang R.H."/>
            <person name="Handsaker R.E."/>
            <person name="Cano L.M."/>
            <person name="Grabherr M."/>
            <person name="Kodira C.D."/>
            <person name="Raffaele S."/>
            <person name="Torto-Alalibo T."/>
            <person name="Bozkurt T.O."/>
            <person name="Ah-Fong A.M."/>
            <person name="Alvarado L."/>
            <person name="Anderson V.L."/>
            <person name="Armstrong M.R."/>
            <person name="Avrova A."/>
            <person name="Baxter L."/>
            <person name="Beynon J."/>
            <person name="Boevink P.C."/>
            <person name="Bollmann S.R."/>
            <person name="Bos J.I."/>
            <person name="Bulone V."/>
            <person name="Cai G."/>
            <person name="Cakir C."/>
            <person name="Carrington J.C."/>
            <person name="Chawner M."/>
            <person name="Conti L."/>
            <person name="Costanzo S."/>
            <person name="Ewan R."/>
            <person name="Fahlgren N."/>
            <person name="Fischbach M.A."/>
            <person name="Fugelstad J."/>
            <person name="Gilroy E.M."/>
            <person name="Gnerre S."/>
            <person name="Green P.J."/>
            <person name="Grenville-Briggs L.J."/>
            <person name="Griffith J."/>
            <person name="Grunwald N.J."/>
            <person name="Horn K."/>
            <person name="Horner N.R."/>
            <person name="Hu C.H."/>
            <person name="Huitema E."/>
            <person name="Jeong D.H."/>
            <person name="Jones A.M."/>
            <person name="Jones J.D."/>
            <person name="Jones R.W."/>
            <person name="Karlsson E.K."/>
            <person name="Kunjeti S.G."/>
            <person name="Lamour K."/>
            <person name="Liu Z."/>
            <person name="Ma L."/>
            <person name="Maclean D."/>
            <person name="Chibucos M.C."/>
            <person name="McDonald H."/>
            <person name="McWalters J."/>
            <person name="Meijer H.J."/>
            <person name="Morgan W."/>
            <person name="Morris P.F."/>
            <person name="Munro C.A."/>
            <person name="O'Neill K."/>
            <person name="Ospina-Giraldo M."/>
            <person name="Pinzon A."/>
            <person name="Pritchard L."/>
            <person name="Ramsahoye B."/>
            <person name="Ren Q."/>
            <person name="Restrepo S."/>
            <person name="Roy S."/>
            <person name="Sadanandom A."/>
            <person name="Savidor A."/>
            <person name="Schornack S."/>
            <person name="Schwartz D.C."/>
            <person name="Schumann U.D."/>
            <person name="Schwessinger B."/>
            <person name="Seyer L."/>
            <person name="Sharpe T."/>
            <person name="Silvar C."/>
            <person name="Song J."/>
            <person name="Studholme D.J."/>
            <person name="Sykes S."/>
            <person name="Thines M."/>
            <person name="van de Vondervoort P.J."/>
            <person name="Phuntumart V."/>
            <person name="Wawra S."/>
            <person name="Weide R."/>
            <person name="Win J."/>
            <person name="Young C."/>
            <person name="Zhou S."/>
            <person name="Fry W."/>
            <person name="Meyers B.C."/>
            <person name="van West P."/>
            <person name="Ristaino J."/>
            <person name="Govers F."/>
            <person name="Birch P.R."/>
            <person name="Whisson S.C."/>
            <person name="Judelson H.S."/>
            <person name="Nusbaum C."/>
        </authorList>
    </citation>
    <scope>NUCLEOTIDE SEQUENCE [LARGE SCALE GENOMIC DNA]</scope>
    <source>
        <strain evidence="2">T30-4</strain>
    </source>
</reference>
<dbReference type="HOGENOM" id="CLU_3054489_0_0_1"/>
<evidence type="ECO:0000313" key="2">
    <source>
        <dbReference type="Proteomes" id="UP000006643"/>
    </source>
</evidence>
<dbReference type="GeneID" id="9469126"/>
<gene>
    <name evidence="1" type="ORF">PITG_01726</name>
</gene>
<name>D0MTY1_PHYIT</name>
<accession>D0MTY1</accession>
<dbReference type="OrthoDB" id="2310150at2759"/>
<keyword evidence="2" id="KW-1185">Reference proteome</keyword>
<dbReference type="Proteomes" id="UP000006643">
    <property type="component" value="Unassembled WGS sequence"/>
</dbReference>
<dbReference type="SUPFAM" id="SSF51430">
    <property type="entry name" value="NAD(P)-linked oxidoreductase"/>
    <property type="match status" value="1"/>
</dbReference>
<dbReference type="VEuPathDB" id="FungiDB:PITG_01726"/>
<dbReference type="STRING" id="403677.D0MTY1"/>
<dbReference type="Gene3D" id="3.20.20.100">
    <property type="entry name" value="NADP-dependent oxidoreductase domain"/>
    <property type="match status" value="1"/>
</dbReference>
<sequence length="54" mass="6130">MKYKEENTVDAWYELMKTTFKRDVNVFDTSEMYANGHAEKLQGGAVNKGIVDGV</sequence>
<dbReference type="InParanoid" id="D0MTY1"/>
<proteinExistence type="predicted"/>
<dbReference type="InterPro" id="IPR036812">
    <property type="entry name" value="NAD(P)_OxRdtase_dom_sf"/>
</dbReference>
<dbReference type="EMBL" id="DS028119">
    <property type="protein sequence ID" value="EEY61428.1"/>
    <property type="molecule type" value="Genomic_DNA"/>
</dbReference>
<protein>
    <submittedName>
        <fullName evidence="1">Uncharacterized protein</fullName>
    </submittedName>
</protein>
<dbReference type="RefSeq" id="XP_002908345.1">
    <property type="nucleotide sequence ID" value="XM_002908299.1"/>
</dbReference>
<evidence type="ECO:0000313" key="1">
    <source>
        <dbReference type="EMBL" id="EEY61428.1"/>
    </source>
</evidence>